<feature type="region of interest" description="Disordered" evidence="1">
    <location>
        <begin position="466"/>
        <end position="517"/>
    </location>
</feature>
<feature type="compositionally biased region" description="Polar residues" evidence="1">
    <location>
        <begin position="81"/>
        <end position="96"/>
    </location>
</feature>
<feature type="region of interest" description="Disordered" evidence="1">
    <location>
        <begin position="49"/>
        <end position="96"/>
    </location>
</feature>
<gene>
    <name evidence="2" type="ORF">BLNAU_15174</name>
</gene>
<evidence type="ECO:0000313" key="2">
    <source>
        <dbReference type="EMBL" id="KAK2949871.1"/>
    </source>
</evidence>
<proteinExistence type="predicted"/>
<protein>
    <recommendedName>
        <fullName evidence="4">Dymeclin</fullName>
    </recommendedName>
</protein>
<feature type="compositionally biased region" description="Pro residues" evidence="1">
    <location>
        <begin position="468"/>
        <end position="486"/>
    </location>
</feature>
<feature type="compositionally biased region" description="Polar residues" evidence="1">
    <location>
        <begin position="49"/>
        <end position="66"/>
    </location>
</feature>
<evidence type="ECO:0008006" key="4">
    <source>
        <dbReference type="Google" id="ProtNLM"/>
    </source>
</evidence>
<sequence>MPLLFRQLIPDTKTPPSQHVLGVLQWLFQVLRPPADEKANMAQALTLLSKQPESSSHQSTSQNRLNTSDTHDTPSSSPPSRTQGQYDSPSAPSTVSPALTDFKMEQYDPISHRGSMQTPVALSPISQPMLNTLLALFSGVVEHFQKTGRLGDSQMMSLLLPFVVSPFRSVESVSRRAVMFHLLDEFRDTPTLQARDNTDMLLQLLRMENSFDNMKTRSLPPTPSSTDNKRLNSHVQREVDPCDPPGSKHVLPFARYPRHRSVSSIASIDTLFSIILLIVQSTFVYHETSHIQPARQVSMEYCKLSLNVMLYGLSEKEQAVFVVDNILRSSPERNTITRAPRHCTAAHPHPYHPHALVLSSLLRLETILSKSDHVRAFFITDTITAQQRTIDCRRHVLELADSPSQTDEERDEELQVAVRRVIYAFLEGEDEELDNDRLSIKWGAIFISSLWELYLKQPYPVPVSSAIPPRPPPGETPTPAPAPTPSEPHILPQAPSPVPDAATSAPLPVTSPAQSSPPASAVMVLDLSKSNVITPYSIPHVEELFVPPLGFEIVFHATLRGLLLFARSHPPDKYAHIWLNIFNQLFMAAVVRNLPEEDQDVFRI</sequence>
<evidence type="ECO:0000313" key="3">
    <source>
        <dbReference type="Proteomes" id="UP001281761"/>
    </source>
</evidence>
<accession>A0ABQ9XHW4</accession>
<keyword evidence="3" id="KW-1185">Reference proteome</keyword>
<evidence type="ECO:0000256" key="1">
    <source>
        <dbReference type="SAM" id="MobiDB-lite"/>
    </source>
</evidence>
<dbReference type="Proteomes" id="UP001281761">
    <property type="component" value="Unassembled WGS sequence"/>
</dbReference>
<comment type="caution">
    <text evidence="2">The sequence shown here is derived from an EMBL/GenBank/DDBJ whole genome shotgun (WGS) entry which is preliminary data.</text>
</comment>
<reference evidence="2 3" key="1">
    <citation type="journal article" date="2022" name="bioRxiv">
        <title>Genomics of Preaxostyla Flagellates Illuminates Evolutionary Transitions and the Path Towards Mitochondrial Loss.</title>
        <authorList>
            <person name="Novak L.V.F."/>
            <person name="Treitli S.C."/>
            <person name="Pyrih J."/>
            <person name="Halakuc P."/>
            <person name="Pipaliya S.V."/>
            <person name="Vacek V."/>
            <person name="Brzon O."/>
            <person name="Soukal P."/>
            <person name="Eme L."/>
            <person name="Dacks J.B."/>
            <person name="Karnkowska A."/>
            <person name="Elias M."/>
            <person name="Hampl V."/>
        </authorList>
    </citation>
    <scope>NUCLEOTIDE SEQUENCE [LARGE SCALE GENOMIC DNA]</scope>
    <source>
        <strain evidence="2">NAU3</strain>
        <tissue evidence="2">Gut</tissue>
    </source>
</reference>
<organism evidence="2 3">
    <name type="scientific">Blattamonas nauphoetae</name>
    <dbReference type="NCBI Taxonomy" id="2049346"/>
    <lineage>
        <taxon>Eukaryota</taxon>
        <taxon>Metamonada</taxon>
        <taxon>Preaxostyla</taxon>
        <taxon>Oxymonadida</taxon>
        <taxon>Blattamonas</taxon>
    </lineage>
</organism>
<dbReference type="EMBL" id="JARBJD010000147">
    <property type="protein sequence ID" value="KAK2949871.1"/>
    <property type="molecule type" value="Genomic_DNA"/>
</dbReference>
<name>A0ABQ9XHW4_9EUKA</name>